<dbReference type="InterPro" id="IPR043128">
    <property type="entry name" value="Rev_trsase/Diguanyl_cyclase"/>
</dbReference>
<reference evidence="4 5" key="2">
    <citation type="submission" date="2020-03" db="EMBL/GenBank/DDBJ databases">
        <title>Bacillus aquiflavi sp. nov., isolated from yellow water of strong flavor Chinese baijiu in Yibin region of China.</title>
        <authorList>
            <person name="Xie J."/>
        </authorList>
    </citation>
    <scope>NUCLEOTIDE SEQUENCE [LARGE SCALE GENOMIC DNA]</scope>
    <source>
        <strain evidence="4 5">Gsoil 114</strain>
    </source>
</reference>
<feature type="transmembrane region" description="Helical" evidence="2">
    <location>
        <begin position="104"/>
        <end position="122"/>
    </location>
</feature>
<proteinExistence type="predicted"/>
<dbReference type="SMART" id="SM00267">
    <property type="entry name" value="GGDEF"/>
    <property type="match status" value="1"/>
</dbReference>
<feature type="transmembrane region" description="Helical" evidence="2">
    <location>
        <begin position="34"/>
        <end position="52"/>
    </location>
</feature>
<sequence>MKRIRPFVSPQVSNEKKKLLKAYLFKENIQRCKLFAKIVVLFESILIVLNRSSYYFSNHSLLSFDSYICMYVTLLVLSIFMLSYIHRFEKKDTYTKREYQMFRFGLLSMVVLFLVWGAVVTLIDQKTYGNVLAFVVNFMCVSILFHASNRTILTIYSLPILVLMIGLPFFQHSSAILFGHYINLTVFLFFCWLASRMLYTSYSTNFYNELLLKEINESLAQKIAENEIMNRKLEGVNEQLKKLTLIDELTQIPNRRGFHQYVAEMLLLKNVERKVSVLMLDIDAFKLFNDHYGHVEGDRVLRLVAQKIKHTLDPSSSITARFGGEEFIVAIFDLDELIAFKQAESIRNAVLELGIPHKHSPVLDHISVSIGIVTGTVCTENEIQELIVQADSALYKAKTSGRNRVERSLVSK</sequence>
<keyword evidence="1" id="KW-0175">Coiled coil</keyword>
<keyword evidence="2" id="KW-0812">Transmembrane</keyword>
<dbReference type="GO" id="GO:0052621">
    <property type="term" value="F:diguanylate cyclase activity"/>
    <property type="evidence" value="ECO:0007669"/>
    <property type="project" value="TreeGrafter"/>
</dbReference>
<feature type="transmembrane region" description="Helical" evidence="2">
    <location>
        <begin position="176"/>
        <end position="194"/>
    </location>
</feature>
<protein>
    <submittedName>
        <fullName evidence="4">GGDEF domain-containing protein</fullName>
    </submittedName>
</protein>
<evidence type="ECO:0000256" key="2">
    <source>
        <dbReference type="SAM" id="Phobius"/>
    </source>
</evidence>
<name>A0A6M0P612_9BACI</name>
<dbReference type="CDD" id="cd01949">
    <property type="entry name" value="GGDEF"/>
    <property type="match status" value="1"/>
</dbReference>
<dbReference type="AlphaFoldDB" id="A0A6M0P612"/>
<dbReference type="InterPro" id="IPR050469">
    <property type="entry name" value="Diguanylate_Cyclase"/>
</dbReference>
<gene>
    <name evidence="4" type="ORF">G4D61_09300</name>
</gene>
<feature type="transmembrane region" description="Helical" evidence="2">
    <location>
        <begin position="128"/>
        <end position="145"/>
    </location>
</feature>
<reference evidence="4 5" key="1">
    <citation type="submission" date="2020-02" db="EMBL/GenBank/DDBJ databases">
        <authorList>
            <person name="Feng H."/>
        </authorList>
    </citation>
    <scope>NUCLEOTIDE SEQUENCE [LARGE SCALE GENOMIC DNA]</scope>
    <source>
        <strain evidence="4 5">Gsoil 114</strain>
    </source>
</reference>
<keyword evidence="2" id="KW-0472">Membrane</keyword>
<dbReference type="SUPFAM" id="SSF55073">
    <property type="entry name" value="Nucleotide cyclase"/>
    <property type="match status" value="1"/>
</dbReference>
<dbReference type="GO" id="GO:0043709">
    <property type="term" value="P:cell adhesion involved in single-species biofilm formation"/>
    <property type="evidence" value="ECO:0007669"/>
    <property type="project" value="TreeGrafter"/>
</dbReference>
<feature type="coiled-coil region" evidence="1">
    <location>
        <begin position="212"/>
        <end position="246"/>
    </location>
</feature>
<evidence type="ECO:0000259" key="3">
    <source>
        <dbReference type="PROSITE" id="PS50887"/>
    </source>
</evidence>
<keyword evidence="2" id="KW-1133">Transmembrane helix</keyword>
<dbReference type="GO" id="GO:0005886">
    <property type="term" value="C:plasma membrane"/>
    <property type="evidence" value="ECO:0007669"/>
    <property type="project" value="TreeGrafter"/>
</dbReference>
<feature type="transmembrane region" description="Helical" evidence="2">
    <location>
        <begin position="64"/>
        <end position="84"/>
    </location>
</feature>
<dbReference type="RefSeq" id="WP_025728082.1">
    <property type="nucleotide sequence ID" value="NZ_JAAIWK010000013.1"/>
</dbReference>
<evidence type="ECO:0000313" key="5">
    <source>
        <dbReference type="Proteomes" id="UP000476934"/>
    </source>
</evidence>
<feature type="transmembrane region" description="Helical" evidence="2">
    <location>
        <begin position="152"/>
        <end position="170"/>
    </location>
</feature>
<dbReference type="NCBIfam" id="TIGR00254">
    <property type="entry name" value="GGDEF"/>
    <property type="match status" value="1"/>
</dbReference>
<evidence type="ECO:0000313" key="4">
    <source>
        <dbReference type="EMBL" id="NEY20154.1"/>
    </source>
</evidence>
<evidence type="ECO:0000256" key="1">
    <source>
        <dbReference type="SAM" id="Coils"/>
    </source>
</evidence>
<organism evidence="4 5">
    <name type="scientific">Heyndrickxia ginsengihumi</name>
    <dbReference type="NCBI Taxonomy" id="363870"/>
    <lineage>
        <taxon>Bacteria</taxon>
        <taxon>Bacillati</taxon>
        <taxon>Bacillota</taxon>
        <taxon>Bacilli</taxon>
        <taxon>Bacillales</taxon>
        <taxon>Bacillaceae</taxon>
        <taxon>Heyndrickxia</taxon>
    </lineage>
</organism>
<dbReference type="PROSITE" id="PS50887">
    <property type="entry name" value="GGDEF"/>
    <property type="match status" value="1"/>
</dbReference>
<dbReference type="PANTHER" id="PTHR45138">
    <property type="entry name" value="REGULATORY COMPONENTS OF SENSORY TRANSDUCTION SYSTEM"/>
    <property type="match status" value="1"/>
</dbReference>
<dbReference type="FunFam" id="3.30.70.270:FF:000001">
    <property type="entry name" value="Diguanylate cyclase domain protein"/>
    <property type="match status" value="1"/>
</dbReference>
<dbReference type="EMBL" id="JAAIWK010000013">
    <property type="protein sequence ID" value="NEY20154.1"/>
    <property type="molecule type" value="Genomic_DNA"/>
</dbReference>
<dbReference type="PANTHER" id="PTHR45138:SF9">
    <property type="entry name" value="DIGUANYLATE CYCLASE DGCM-RELATED"/>
    <property type="match status" value="1"/>
</dbReference>
<dbReference type="Pfam" id="PF00990">
    <property type="entry name" value="GGDEF"/>
    <property type="match status" value="1"/>
</dbReference>
<comment type="caution">
    <text evidence="4">The sequence shown here is derived from an EMBL/GenBank/DDBJ whole genome shotgun (WGS) entry which is preliminary data.</text>
</comment>
<dbReference type="InterPro" id="IPR000160">
    <property type="entry name" value="GGDEF_dom"/>
</dbReference>
<dbReference type="Gene3D" id="3.30.70.270">
    <property type="match status" value="1"/>
</dbReference>
<dbReference type="InterPro" id="IPR029787">
    <property type="entry name" value="Nucleotide_cyclase"/>
</dbReference>
<accession>A0A6M0P612</accession>
<dbReference type="GO" id="GO:1902201">
    <property type="term" value="P:negative regulation of bacterial-type flagellum-dependent cell motility"/>
    <property type="evidence" value="ECO:0007669"/>
    <property type="project" value="TreeGrafter"/>
</dbReference>
<feature type="domain" description="GGDEF" evidence="3">
    <location>
        <begin position="273"/>
        <end position="410"/>
    </location>
</feature>
<keyword evidence="5" id="KW-1185">Reference proteome</keyword>
<dbReference type="Proteomes" id="UP000476934">
    <property type="component" value="Unassembled WGS sequence"/>
</dbReference>